<evidence type="ECO:0000313" key="9">
    <source>
        <dbReference type="Proteomes" id="UP000801492"/>
    </source>
</evidence>
<sequence>MEYEISLLQNLSNNYNYHVDDQMVYLSFLLESFLTYVNRQFKRHFLYAEGFMLNFLQTHRTATIAVQDISDLLAHLHTPVIYAYMLMGGLLLSLLAIPCVWCFGSCTKKHIDVSKYQCCFPVEILIFVLFTICLVCGITSALQLTIQIQNSLTTFPVMYRNMVQDLCTSIDTFRNQVRLLVEIIGNASSHIANQTYTIPQNLTRLLTKNVNPSLENIILQIGDDIFKAEIIFNKMDFATDRYNITKHIVEITIEKLLAGIKDLLNTTSYSKMFSMEELKVNGSDIFIEGLQFPNWKIIHDDLQMIFRELWPTTNNSLFFVNNLNKKIENYSFYELEGIRDSLKNLQELSVTVERNITHVIKMLFPKRIQEIIVNGTYVIDHHLSSFALSSTNTSKLTSGNFWIMLLPSIYATIAWVLFFITFIYAIQELKKIVATGTWPTPSPSTVCVLRLFQISMVFSATFLWIVLGVTIVFYCIYLPLAVFCEAVNDKKIFYDYLDKSNIWNNKTWLDTKLEDYLPKHSRSLKIHEILEKCSSNKTIYASLNMDEIWNVTQYVDDLNLTVNIDVLQTMVAKAIKETTNPDVAMKVLLEKIFTAKNNLELHFIPVVVQQAENFHYVYGKILDKLEGTTTNSIVNVVNISRFGTEKNLKTLINHTQNAISYVFGNISKLVELKYHLKNVSDKFNIVHKNLQNLSVILKKTSSSTLSSYLNATVANVESMIIKIKKIIKISIKEYIGNCYVLPFIYDKASWSVCGYGLSLVTGAWITLGLICISIIICVVLSCRISGYIRGSNNHNCLWRQQLENQRYSSQTSRFNGTMLFDSKGNFMGSSVNIKKQSTRNQAT</sequence>
<keyword evidence="5 7" id="KW-0472">Membrane</keyword>
<dbReference type="PANTHER" id="PTHR22730">
    <property type="entry name" value="PROMININ PROM PROTEIN"/>
    <property type="match status" value="1"/>
</dbReference>
<dbReference type="Pfam" id="PF05478">
    <property type="entry name" value="Prominin"/>
    <property type="match status" value="1"/>
</dbReference>
<gene>
    <name evidence="8" type="ORF">ILUMI_26968</name>
</gene>
<evidence type="ECO:0000256" key="4">
    <source>
        <dbReference type="ARBA" id="ARBA00022989"/>
    </source>
</evidence>
<protein>
    <submittedName>
        <fullName evidence="8">Uncharacterized protein</fullName>
    </submittedName>
</protein>
<dbReference type="Proteomes" id="UP000801492">
    <property type="component" value="Unassembled WGS sequence"/>
</dbReference>
<keyword evidence="6" id="KW-0325">Glycoprotein</keyword>
<evidence type="ECO:0000256" key="2">
    <source>
        <dbReference type="ARBA" id="ARBA00006058"/>
    </source>
</evidence>
<name>A0A8K0C747_IGNLU</name>
<evidence type="ECO:0000313" key="8">
    <source>
        <dbReference type="EMBL" id="KAF2879213.1"/>
    </source>
</evidence>
<dbReference type="EMBL" id="VTPC01091211">
    <property type="protein sequence ID" value="KAF2879213.1"/>
    <property type="molecule type" value="Genomic_DNA"/>
</dbReference>
<organism evidence="8 9">
    <name type="scientific">Ignelater luminosus</name>
    <name type="common">Cucubano</name>
    <name type="synonym">Pyrophorus luminosus</name>
    <dbReference type="NCBI Taxonomy" id="2038154"/>
    <lineage>
        <taxon>Eukaryota</taxon>
        <taxon>Metazoa</taxon>
        <taxon>Ecdysozoa</taxon>
        <taxon>Arthropoda</taxon>
        <taxon>Hexapoda</taxon>
        <taxon>Insecta</taxon>
        <taxon>Pterygota</taxon>
        <taxon>Neoptera</taxon>
        <taxon>Endopterygota</taxon>
        <taxon>Coleoptera</taxon>
        <taxon>Polyphaga</taxon>
        <taxon>Elateriformia</taxon>
        <taxon>Elateroidea</taxon>
        <taxon>Elateridae</taxon>
        <taxon>Agrypninae</taxon>
        <taxon>Pyrophorini</taxon>
        <taxon>Ignelater</taxon>
    </lineage>
</organism>
<keyword evidence="3 7" id="KW-0812">Transmembrane</keyword>
<keyword evidence="4 7" id="KW-1133">Transmembrane helix</keyword>
<feature type="transmembrane region" description="Helical" evidence="7">
    <location>
        <begin position="81"/>
        <end position="103"/>
    </location>
</feature>
<accession>A0A8K0C747</accession>
<dbReference type="AlphaFoldDB" id="A0A8K0C747"/>
<keyword evidence="9" id="KW-1185">Reference proteome</keyword>
<evidence type="ECO:0000256" key="3">
    <source>
        <dbReference type="ARBA" id="ARBA00022692"/>
    </source>
</evidence>
<proteinExistence type="inferred from homology"/>
<comment type="caution">
    <text evidence="8">The sequence shown here is derived from an EMBL/GenBank/DDBJ whole genome shotgun (WGS) entry which is preliminary data.</text>
</comment>
<dbReference type="InterPro" id="IPR008795">
    <property type="entry name" value="Prominin"/>
</dbReference>
<dbReference type="OrthoDB" id="6771317at2759"/>
<evidence type="ECO:0000256" key="5">
    <source>
        <dbReference type="ARBA" id="ARBA00023136"/>
    </source>
</evidence>
<comment type="similarity">
    <text evidence="2">Belongs to the prominin family.</text>
</comment>
<feature type="transmembrane region" description="Helical" evidence="7">
    <location>
        <begin position="401"/>
        <end position="426"/>
    </location>
</feature>
<comment type="subcellular location">
    <subcellularLocation>
        <location evidence="1">Membrane</location>
        <topology evidence="1">Multi-pass membrane protein</topology>
    </subcellularLocation>
</comment>
<feature type="transmembrane region" description="Helical" evidence="7">
    <location>
        <begin position="755"/>
        <end position="780"/>
    </location>
</feature>
<evidence type="ECO:0000256" key="6">
    <source>
        <dbReference type="ARBA" id="ARBA00023180"/>
    </source>
</evidence>
<feature type="transmembrane region" description="Helical" evidence="7">
    <location>
        <begin position="124"/>
        <end position="146"/>
    </location>
</feature>
<dbReference type="GO" id="GO:0016020">
    <property type="term" value="C:membrane"/>
    <property type="evidence" value="ECO:0007669"/>
    <property type="project" value="UniProtKB-SubCell"/>
</dbReference>
<reference evidence="8" key="1">
    <citation type="submission" date="2019-08" db="EMBL/GenBank/DDBJ databases">
        <title>The genome of the North American firefly Photinus pyralis.</title>
        <authorList>
            <consortium name="Photinus pyralis genome working group"/>
            <person name="Fallon T.R."/>
            <person name="Sander Lower S.E."/>
            <person name="Weng J.-K."/>
        </authorList>
    </citation>
    <scope>NUCLEOTIDE SEQUENCE</scope>
    <source>
        <strain evidence="8">TRF0915ILg1</strain>
        <tissue evidence="8">Whole body</tissue>
    </source>
</reference>
<dbReference type="PANTHER" id="PTHR22730:SF1">
    <property type="entry name" value="PROMININ-LIKE PROTEIN"/>
    <property type="match status" value="1"/>
</dbReference>
<evidence type="ECO:0000256" key="7">
    <source>
        <dbReference type="SAM" id="Phobius"/>
    </source>
</evidence>
<evidence type="ECO:0000256" key="1">
    <source>
        <dbReference type="ARBA" id="ARBA00004141"/>
    </source>
</evidence>
<feature type="transmembrane region" description="Helical" evidence="7">
    <location>
        <begin position="447"/>
        <end position="480"/>
    </location>
</feature>